<dbReference type="FunFam" id="2.40.110.10:FF:000001">
    <property type="entry name" value="Acyl-CoA dehydrogenase, mitochondrial"/>
    <property type="match status" value="1"/>
</dbReference>
<dbReference type="GO" id="GO:0050660">
    <property type="term" value="F:flavin adenine dinucleotide binding"/>
    <property type="evidence" value="ECO:0007669"/>
    <property type="project" value="InterPro"/>
</dbReference>
<dbReference type="RefSeq" id="WP_017182038.1">
    <property type="nucleotide sequence ID" value="NZ_CP022745.1"/>
</dbReference>
<dbReference type="GO" id="GO:0009083">
    <property type="term" value="P:branched-chain amino acid catabolic process"/>
    <property type="evidence" value="ECO:0007669"/>
    <property type="project" value="UniProtKB-KW"/>
</dbReference>
<evidence type="ECO:0000256" key="4">
    <source>
        <dbReference type="ARBA" id="ARBA00022456"/>
    </source>
</evidence>
<dbReference type="Gene3D" id="1.10.540.10">
    <property type="entry name" value="Acyl-CoA dehydrogenase/oxidase, N-terminal domain"/>
    <property type="match status" value="1"/>
</dbReference>
<dbReference type="EMBL" id="CP022745">
    <property type="protein sequence ID" value="ASY44900.1"/>
    <property type="molecule type" value="Genomic_DNA"/>
</dbReference>
<evidence type="ECO:0000313" key="12">
    <source>
        <dbReference type="EMBL" id="ASY44900.1"/>
    </source>
</evidence>
<dbReference type="PANTHER" id="PTHR43831">
    <property type="entry name" value="ISOBUTYRYL-COA DEHYDROGENASE"/>
    <property type="match status" value="1"/>
</dbReference>
<dbReference type="PROSITE" id="PS00072">
    <property type="entry name" value="ACYL_COA_DH_1"/>
    <property type="match status" value="1"/>
</dbReference>
<dbReference type="PIRSF" id="PIRSF016578">
    <property type="entry name" value="HsaA"/>
    <property type="match status" value="1"/>
</dbReference>
<dbReference type="Gene3D" id="2.40.110.10">
    <property type="entry name" value="Butyryl-CoA Dehydrogenase, subunit A, domain 2"/>
    <property type="match status" value="1"/>
</dbReference>
<dbReference type="InterPro" id="IPR006089">
    <property type="entry name" value="Acyl-CoA_DH_CS"/>
</dbReference>
<evidence type="ECO:0000256" key="2">
    <source>
        <dbReference type="ARBA" id="ARBA00005109"/>
    </source>
</evidence>
<evidence type="ECO:0000256" key="8">
    <source>
        <dbReference type="RuleBase" id="RU362125"/>
    </source>
</evidence>
<gene>
    <name evidence="12" type="ORF">CJD35_10910</name>
</gene>
<dbReference type="FunFam" id="1.20.140.10:FF:000001">
    <property type="entry name" value="Acyl-CoA dehydrogenase"/>
    <property type="match status" value="1"/>
</dbReference>
<dbReference type="SUPFAM" id="SSF47203">
    <property type="entry name" value="Acyl-CoA dehydrogenase C-terminal domain-like"/>
    <property type="match status" value="1"/>
</dbReference>
<evidence type="ECO:0000256" key="7">
    <source>
        <dbReference type="ARBA" id="ARBA00023002"/>
    </source>
</evidence>
<dbReference type="InterPro" id="IPR036250">
    <property type="entry name" value="AcylCo_DH-like_C"/>
</dbReference>
<dbReference type="Pfam" id="PF00441">
    <property type="entry name" value="Acyl-CoA_dh_1"/>
    <property type="match status" value="1"/>
</dbReference>
<dbReference type="KEGG" id="shyd:CJD35_10910"/>
<protein>
    <submittedName>
        <fullName evidence="12">Acyl-CoA dehydrogenase</fullName>
    </submittedName>
</protein>
<organism evidence="12 13">
    <name type="scientific">Sphingobium xenophagum</name>
    <dbReference type="NCBI Taxonomy" id="121428"/>
    <lineage>
        <taxon>Bacteria</taxon>
        <taxon>Pseudomonadati</taxon>
        <taxon>Pseudomonadota</taxon>
        <taxon>Alphaproteobacteria</taxon>
        <taxon>Sphingomonadales</taxon>
        <taxon>Sphingomonadaceae</taxon>
        <taxon>Sphingobium</taxon>
    </lineage>
</organism>
<dbReference type="AlphaFoldDB" id="A0A249MU66"/>
<evidence type="ECO:0000259" key="10">
    <source>
        <dbReference type="Pfam" id="PF02770"/>
    </source>
</evidence>
<dbReference type="InterPro" id="IPR006091">
    <property type="entry name" value="Acyl-CoA_Oxase/DH_mid-dom"/>
</dbReference>
<evidence type="ECO:0000259" key="9">
    <source>
        <dbReference type="Pfam" id="PF00441"/>
    </source>
</evidence>
<accession>A0A249MU66</accession>
<feature type="domain" description="Acyl-CoA dehydrogenase/oxidase C-terminal" evidence="9">
    <location>
        <begin position="229"/>
        <end position="378"/>
    </location>
</feature>
<keyword evidence="7 8" id="KW-0560">Oxidoreductase</keyword>
<feature type="domain" description="Acyl-CoA dehydrogenase/oxidase N-terminal" evidence="11">
    <location>
        <begin position="8"/>
        <end position="116"/>
    </location>
</feature>
<evidence type="ECO:0000256" key="1">
    <source>
        <dbReference type="ARBA" id="ARBA00001974"/>
    </source>
</evidence>
<dbReference type="SUPFAM" id="SSF56645">
    <property type="entry name" value="Acyl-CoA dehydrogenase NM domain-like"/>
    <property type="match status" value="1"/>
</dbReference>
<dbReference type="InterPro" id="IPR052547">
    <property type="entry name" value="Mito_Isobutyryl-CoADH"/>
</dbReference>
<dbReference type="InterPro" id="IPR046373">
    <property type="entry name" value="Acyl-CoA_Oxase/DH_mid-dom_sf"/>
</dbReference>
<evidence type="ECO:0000256" key="3">
    <source>
        <dbReference type="ARBA" id="ARBA00009347"/>
    </source>
</evidence>
<name>A0A249MU66_SPHXE</name>
<reference evidence="12 13" key="1">
    <citation type="submission" date="2017-08" db="EMBL/GenBank/DDBJ databases">
        <title>Whole Genome Sequence of Sphingobium hydrophobicum C1: Insights into Adaption to the Electronic-waste Contaminated Sediment.</title>
        <authorList>
            <person name="Song D."/>
            <person name="Chen X."/>
            <person name="Xu M."/>
        </authorList>
    </citation>
    <scope>NUCLEOTIDE SEQUENCE [LARGE SCALE GENOMIC DNA]</scope>
    <source>
        <strain evidence="12 13">C1</strain>
    </source>
</reference>
<feature type="domain" description="Acyl-CoA oxidase/dehydrogenase middle" evidence="10">
    <location>
        <begin position="124"/>
        <end position="217"/>
    </location>
</feature>
<proteinExistence type="inferred from homology"/>
<sequence length="381" mass="41352">MTNQFDLTDDQREIQDLARRFTADAITPHAAEWDEKHIFPRDTIRAAAELGFGGIYVSEASGGIGLGRLESALIMEAMAYGCPSTSAFISIHNMAAWMIDTFGGQAVKDAYLPDLIPMNRMASYCLTEAGAGSDAASLKTKAVRDGDHYVVTGSKQFISGGGENEVYVVMVRTGQDGPKGISCLVIDKDMPGVSFGAQERKLGWHSQPTAQVNFDGVRVPVANLVGSEGQGFAIAMAGLDGGRLNIGACSLGGAQRCIDEAVQYTKDRKQFGQSIADFQNTQFTLADMQTELEAARTLLYAAAVKVSENAPDKTRFAAMAKRFATDTGSSVVDRALQLHGGYGYLMDYPIERFWRDLRVHSILEGTNQVMRMIVARDMLRD</sequence>
<evidence type="ECO:0000256" key="5">
    <source>
        <dbReference type="ARBA" id="ARBA00022630"/>
    </source>
</evidence>
<dbReference type="Proteomes" id="UP000217141">
    <property type="component" value="Chromosome I"/>
</dbReference>
<evidence type="ECO:0000256" key="6">
    <source>
        <dbReference type="ARBA" id="ARBA00022827"/>
    </source>
</evidence>
<dbReference type="Pfam" id="PF02771">
    <property type="entry name" value="Acyl-CoA_dh_N"/>
    <property type="match status" value="1"/>
</dbReference>
<keyword evidence="5 8" id="KW-0285">Flavoprotein</keyword>
<evidence type="ECO:0000313" key="13">
    <source>
        <dbReference type="Proteomes" id="UP000217141"/>
    </source>
</evidence>
<dbReference type="InterPro" id="IPR013786">
    <property type="entry name" value="AcylCoA_DH/ox_N"/>
</dbReference>
<keyword evidence="4" id="KW-0101">Branched-chain amino acid catabolism</keyword>
<comment type="similarity">
    <text evidence="3 8">Belongs to the acyl-CoA dehydrogenase family.</text>
</comment>
<dbReference type="InterPro" id="IPR037069">
    <property type="entry name" value="AcylCoA_DH/ox_N_sf"/>
</dbReference>
<dbReference type="PANTHER" id="PTHR43831:SF1">
    <property type="entry name" value="ISOBUTYRYL-COA DEHYDROGENASE, MITOCHONDRIAL"/>
    <property type="match status" value="1"/>
</dbReference>
<dbReference type="InterPro" id="IPR009075">
    <property type="entry name" value="AcylCo_DH/oxidase_C"/>
</dbReference>
<dbReference type="GO" id="GO:0003995">
    <property type="term" value="F:acyl-CoA dehydrogenase activity"/>
    <property type="evidence" value="ECO:0007669"/>
    <property type="project" value="InterPro"/>
</dbReference>
<dbReference type="Gene3D" id="1.20.140.10">
    <property type="entry name" value="Butyryl-CoA Dehydrogenase, subunit A, domain 3"/>
    <property type="match status" value="1"/>
</dbReference>
<comment type="cofactor">
    <cofactor evidence="1 8">
        <name>FAD</name>
        <dbReference type="ChEBI" id="CHEBI:57692"/>
    </cofactor>
</comment>
<dbReference type="Pfam" id="PF02770">
    <property type="entry name" value="Acyl-CoA_dh_M"/>
    <property type="match status" value="1"/>
</dbReference>
<evidence type="ECO:0000259" key="11">
    <source>
        <dbReference type="Pfam" id="PF02771"/>
    </source>
</evidence>
<dbReference type="InterPro" id="IPR009100">
    <property type="entry name" value="AcylCoA_DH/oxidase_NM_dom_sf"/>
</dbReference>
<comment type="pathway">
    <text evidence="2">Amino-acid degradation; L-valine degradation.</text>
</comment>
<dbReference type="PROSITE" id="PS00073">
    <property type="entry name" value="ACYL_COA_DH_2"/>
    <property type="match status" value="1"/>
</dbReference>
<keyword evidence="6 8" id="KW-0274">FAD</keyword>